<organism evidence="3 4">
    <name type="scientific">Streptomyces tardus</name>
    <dbReference type="NCBI Taxonomy" id="2780544"/>
    <lineage>
        <taxon>Bacteria</taxon>
        <taxon>Bacillati</taxon>
        <taxon>Actinomycetota</taxon>
        <taxon>Actinomycetes</taxon>
        <taxon>Kitasatosporales</taxon>
        <taxon>Streptomycetaceae</taxon>
        <taxon>Streptomyces</taxon>
    </lineage>
</organism>
<sequence>MTADPSRTAVEHAPDHPAQEAEAGGIDAHLAALRATLERPGPAAALAAVAEGAVLVDTRPADRRRTEGAIAGALVVERNHLEWRLDPYNEGALPQATDLGIHWIVFCDEGYASTLAAASLRHIGLTRATDLDGGFRAWRRAGLPVLPPTGDAPRAR</sequence>
<dbReference type="EMBL" id="JAELVF020000004">
    <property type="protein sequence ID" value="MBU7600471.1"/>
    <property type="molecule type" value="Genomic_DNA"/>
</dbReference>
<gene>
    <name evidence="3" type="ORF">JGS22_023295</name>
</gene>
<evidence type="ECO:0000313" key="3">
    <source>
        <dbReference type="EMBL" id="MBU7600471.1"/>
    </source>
</evidence>
<dbReference type="InterPro" id="IPR001763">
    <property type="entry name" value="Rhodanese-like_dom"/>
</dbReference>
<feature type="region of interest" description="Disordered" evidence="1">
    <location>
        <begin position="1"/>
        <end position="22"/>
    </location>
</feature>
<evidence type="ECO:0000256" key="1">
    <source>
        <dbReference type="SAM" id="MobiDB-lite"/>
    </source>
</evidence>
<dbReference type="PROSITE" id="PS50206">
    <property type="entry name" value="RHODANESE_3"/>
    <property type="match status" value="1"/>
</dbReference>
<dbReference type="RefSeq" id="WP_216815134.1">
    <property type="nucleotide sequence ID" value="NZ_JAELVF020000004.1"/>
</dbReference>
<keyword evidence="4" id="KW-1185">Reference proteome</keyword>
<feature type="domain" description="Rhodanese" evidence="2">
    <location>
        <begin position="49"/>
        <end position="147"/>
    </location>
</feature>
<dbReference type="Proteomes" id="UP000694501">
    <property type="component" value="Unassembled WGS sequence"/>
</dbReference>
<reference evidence="3" key="1">
    <citation type="submission" date="2021-06" db="EMBL/GenBank/DDBJ databases">
        <title>Sequencing of actinobacteria type strains.</title>
        <authorList>
            <person name="Nguyen G.-S."/>
            <person name="Wentzel A."/>
        </authorList>
    </citation>
    <scope>NUCLEOTIDE SEQUENCE</scope>
    <source>
        <strain evidence="3">P38-E01</strain>
    </source>
</reference>
<evidence type="ECO:0000259" key="2">
    <source>
        <dbReference type="PROSITE" id="PS50206"/>
    </source>
</evidence>
<accession>A0A949NAB4</accession>
<evidence type="ECO:0000313" key="4">
    <source>
        <dbReference type="Proteomes" id="UP000694501"/>
    </source>
</evidence>
<comment type="caution">
    <text evidence="3">The sequence shown here is derived from an EMBL/GenBank/DDBJ whole genome shotgun (WGS) entry which is preliminary data.</text>
</comment>
<protein>
    <submittedName>
        <fullName evidence="3">Sulfurtransferase</fullName>
    </submittedName>
</protein>
<name>A0A949NAB4_9ACTN</name>
<dbReference type="AlphaFoldDB" id="A0A949NAB4"/>
<dbReference type="Pfam" id="PF00581">
    <property type="entry name" value="Rhodanese"/>
    <property type="match status" value="1"/>
</dbReference>
<proteinExistence type="predicted"/>
<dbReference type="SMART" id="SM00450">
    <property type="entry name" value="RHOD"/>
    <property type="match status" value="1"/>
</dbReference>
<feature type="compositionally biased region" description="Basic and acidic residues" evidence="1">
    <location>
        <begin position="9"/>
        <end position="19"/>
    </location>
</feature>